<dbReference type="Proteomes" id="UP001500630">
    <property type="component" value="Unassembled WGS sequence"/>
</dbReference>
<evidence type="ECO:0008006" key="4">
    <source>
        <dbReference type="Google" id="ProtNLM"/>
    </source>
</evidence>
<organism evidence="2 3">
    <name type="scientific">Nonomuraea rosea</name>
    <dbReference type="NCBI Taxonomy" id="638574"/>
    <lineage>
        <taxon>Bacteria</taxon>
        <taxon>Bacillati</taxon>
        <taxon>Actinomycetota</taxon>
        <taxon>Actinomycetes</taxon>
        <taxon>Streptosporangiales</taxon>
        <taxon>Streptosporangiaceae</taxon>
        <taxon>Nonomuraea</taxon>
    </lineage>
</organism>
<dbReference type="NCBIfam" id="NF041646">
    <property type="entry name" value="VC0807_fam"/>
    <property type="match status" value="1"/>
</dbReference>
<accession>A0ABP6ZXS9</accession>
<dbReference type="EMBL" id="BAABDQ010000067">
    <property type="protein sequence ID" value="GAA3622309.1"/>
    <property type="molecule type" value="Genomic_DNA"/>
</dbReference>
<protein>
    <recommendedName>
        <fullName evidence="4">DUF3159 domain-containing protein</fullName>
    </recommendedName>
</protein>
<feature type="transmembrane region" description="Helical" evidence="1">
    <location>
        <begin position="173"/>
        <end position="195"/>
    </location>
</feature>
<reference evidence="3" key="1">
    <citation type="journal article" date="2019" name="Int. J. Syst. Evol. Microbiol.">
        <title>The Global Catalogue of Microorganisms (GCM) 10K type strain sequencing project: providing services to taxonomists for standard genome sequencing and annotation.</title>
        <authorList>
            <consortium name="The Broad Institute Genomics Platform"/>
            <consortium name="The Broad Institute Genome Sequencing Center for Infectious Disease"/>
            <person name="Wu L."/>
            <person name="Ma J."/>
        </authorList>
    </citation>
    <scope>NUCLEOTIDE SEQUENCE [LARGE SCALE GENOMIC DNA]</scope>
    <source>
        <strain evidence="3">JCM 17326</strain>
    </source>
</reference>
<evidence type="ECO:0000313" key="3">
    <source>
        <dbReference type="Proteomes" id="UP001500630"/>
    </source>
</evidence>
<proteinExistence type="predicted"/>
<feature type="transmembrane region" description="Helical" evidence="1">
    <location>
        <begin position="31"/>
        <end position="52"/>
    </location>
</feature>
<evidence type="ECO:0000256" key="1">
    <source>
        <dbReference type="SAM" id="Phobius"/>
    </source>
</evidence>
<feature type="transmembrane region" description="Helical" evidence="1">
    <location>
        <begin position="144"/>
        <end position="167"/>
    </location>
</feature>
<feature type="transmembrane region" description="Helical" evidence="1">
    <location>
        <begin position="59"/>
        <end position="78"/>
    </location>
</feature>
<evidence type="ECO:0000313" key="2">
    <source>
        <dbReference type="EMBL" id="GAA3622309.1"/>
    </source>
</evidence>
<keyword evidence="1" id="KW-1133">Transmembrane helix</keyword>
<keyword evidence="1" id="KW-0812">Transmembrane</keyword>
<gene>
    <name evidence="2" type="ORF">GCM10022419_129950</name>
</gene>
<keyword evidence="1" id="KW-0472">Membrane</keyword>
<sequence>MRERSSITVTVLVDIALPIIVYYVLQGFGVAPALALCAGGAVSGIGVVIGVVRRRRVDAVALIVLVLFALGLLTSLLTGDGRFVLVKDSLLTGVFGVAFLVSLVGRPLVYFLLMPVLTAKNPASEPFWRQAWREGLAFRHAMRILALGWGLGLLADSVVRVLIVYLLPVDVAVVPAQVLLVVAVPALVAWSGWYAKRTGLGIREWLNA</sequence>
<keyword evidence="3" id="KW-1185">Reference proteome</keyword>
<feature type="transmembrane region" description="Helical" evidence="1">
    <location>
        <begin position="90"/>
        <end position="113"/>
    </location>
</feature>
<feature type="transmembrane region" description="Helical" evidence="1">
    <location>
        <begin position="7"/>
        <end position="25"/>
    </location>
</feature>
<name>A0ABP6ZXS9_9ACTN</name>
<comment type="caution">
    <text evidence="2">The sequence shown here is derived from an EMBL/GenBank/DDBJ whole genome shotgun (WGS) entry which is preliminary data.</text>
</comment>